<feature type="domain" description="RRM" evidence="3">
    <location>
        <begin position="16"/>
        <end position="93"/>
    </location>
</feature>
<keyword evidence="4" id="KW-0695">RNA-directed DNA polymerase</keyword>
<dbReference type="Pfam" id="PF13966">
    <property type="entry name" value="zf-RVT"/>
    <property type="match status" value="1"/>
</dbReference>
<evidence type="ECO:0000259" key="3">
    <source>
        <dbReference type="PROSITE" id="PS50102"/>
    </source>
</evidence>
<dbReference type="AlphaFoldDB" id="A0A6L2N7Z9"/>
<dbReference type="EMBL" id="BKCJ010008116">
    <property type="protein sequence ID" value="GEU80644.1"/>
    <property type="molecule type" value="Genomic_DNA"/>
</dbReference>
<dbReference type="PANTHER" id="PTHR46890">
    <property type="entry name" value="NON-LTR RETROLELEMENT REVERSE TRANSCRIPTASE-LIKE PROTEIN-RELATED"/>
    <property type="match status" value="1"/>
</dbReference>
<dbReference type="GO" id="GO:0003964">
    <property type="term" value="F:RNA-directed DNA polymerase activity"/>
    <property type="evidence" value="ECO:0007669"/>
    <property type="project" value="UniProtKB-KW"/>
</dbReference>
<keyword evidence="4" id="KW-0548">Nucleotidyltransferase</keyword>
<evidence type="ECO:0000256" key="1">
    <source>
        <dbReference type="PROSITE-ProRule" id="PRU00176"/>
    </source>
</evidence>
<feature type="region of interest" description="Disordered" evidence="2">
    <location>
        <begin position="101"/>
        <end position="127"/>
    </location>
</feature>
<gene>
    <name evidence="4" type="ORF">Tci_052622</name>
</gene>
<dbReference type="SMART" id="SM00360">
    <property type="entry name" value="RRM"/>
    <property type="match status" value="1"/>
</dbReference>
<dbReference type="GO" id="GO:0003723">
    <property type="term" value="F:RNA binding"/>
    <property type="evidence" value="ECO:0007669"/>
    <property type="project" value="UniProtKB-UniRule"/>
</dbReference>
<keyword evidence="1" id="KW-0694">RNA-binding</keyword>
<name>A0A6L2N7Z9_TANCI</name>
<dbReference type="InterPro" id="IPR035979">
    <property type="entry name" value="RBD_domain_sf"/>
</dbReference>
<dbReference type="PROSITE" id="PS50102">
    <property type="entry name" value="RRM"/>
    <property type="match status" value="1"/>
</dbReference>
<dbReference type="CDD" id="cd00590">
    <property type="entry name" value="RRM_SF"/>
    <property type="match status" value="1"/>
</dbReference>
<evidence type="ECO:0000256" key="2">
    <source>
        <dbReference type="SAM" id="MobiDB-lite"/>
    </source>
</evidence>
<organism evidence="4">
    <name type="scientific">Tanacetum cinerariifolium</name>
    <name type="common">Dalmatian daisy</name>
    <name type="synonym">Chrysanthemum cinerariifolium</name>
    <dbReference type="NCBI Taxonomy" id="118510"/>
    <lineage>
        <taxon>Eukaryota</taxon>
        <taxon>Viridiplantae</taxon>
        <taxon>Streptophyta</taxon>
        <taxon>Embryophyta</taxon>
        <taxon>Tracheophyta</taxon>
        <taxon>Spermatophyta</taxon>
        <taxon>Magnoliopsida</taxon>
        <taxon>eudicotyledons</taxon>
        <taxon>Gunneridae</taxon>
        <taxon>Pentapetalae</taxon>
        <taxon>asterids</taxon>
        <taxon>campanulids</taxon>
        <taxon>Asterales</taxon>
        <taxon>Asteraceae</taxon>
        <taxon>Asteroideae</taxon>
        <taxon>Anthemideae</taxon>
        <taxon>Anthemidinae</taxon>
        <taxon>Tanacetum</taxon>
    </lineage>
</organism>
<dbReference type="InterPro" id="IPR012677">
    <property type="entry name" value="Nucleotide-bd_a/b_plait_sf"/>
</dbReference>
<protein>
    <submittedName>
        <fullName evidence="4">RNA-directed DNA polymerase, eukaryota, reverse transcriptase zinc-binding domain protein</fullName>
    </submittedName>
</protein>
<sequence length="1006" mass="114452">MGTQRSKEDAVQKISTSVFVTNFPDQSSVKDLWNACKQYGYVVDVFIPDRRSKAGKRFGFVRFIKVFDVERLVNNLCTVWIGRHRIHANVARLQRASLNNSSNQFSYNGEKRNNISDVRKDKGTKDTSNSYVHVVKGRPPVNEEVSDFVKQNEENESGDENLEGELKGDILRSDEDLEGDNEMNVVPDTLFEEDVETDVEQSNQRNGSVREIGEEVKVSDDMKSDSKKISKEDDTESVCSGHFKKFETPLSGANAFNSFNSSAGLEEVPLRGCSFTWCHKSASKMSKLDRFLISKSLAYSFSILHYWFEVDGFEKLVKETWSKAPVDASNAMLNLMKTLKYLKKKIRAWNNDMSTNSNNSKLMFKPKSSELDSVIDKEDGGSKAKIKWATEGDENSKYYHGIVNKKRNQLSIRGVLADGIRINNPASVKNEFLSHFKNRFEIPQEARLNLNMDFPYKLTSTQQSDLEIKVSKEDTKRAVWNCGVDKTPGPNEFSFGFYRHFWKLIETNVEAAVKYLFQYGSISKGCNSSFIALIPKIPDAKMVKDFRPISLIGSLNKIIAKILANRLVVALGDIVNEVQSDFIADRQILDGPFILNELFQWCKSKKKYSFILRDRWCGWIQGCLQSSWGSIIVNGSPTEEFQFFKSISDSNIDTIIHVLDCFYRASGLRINMSKSKLIGISVDKEKVDQAAGKIGCAILKAPFYYLGSKVGGLMSRIQSWNEIVDTMVARLSKWKMNTLLIGGKKLIWGKWNNVLASKESSLWARVIKSIHGDDGQIGKNSKSGYPSIWRDIVQEMEVFKKEGSDIYSYIHKKIRKWGGVEQSQLADLMTKVEGVSRVTMNDGWVWLLEGSGDFSAASVRKFIDDKRLPEVSSKTRWIEAVPIKVNVHAWNVKLDCLPTRINISRRGMDIDFILCLICGNAVESSRRLFFDFRVAREIFRKIIRWCDGSNTTLRNHITHPHYEVIKAQKNQNPKAGQTSMARDGSVFRYDPDYLREQFAGLVIQRA</sequence>
<evidence type="ECO:0000313" key="4">
    <source>
        <dbReference type="EMBL" id="GEU80644.1"/>
    </source>
</evidence>
<dbReference type="Pfam" id="PF00076">
    <property type="entry name" value="RRM_1"/>
    <property type="match status" value="1"/>
</dbReference>
<dbReference type="InterPro" id="IPR052343">
    <property type="entry name" value="Retrotransposon-Effector_Assoc"/>
</dbReference>
<dbReference type="InterPro" id="IPR000504">
    <property type="entry name" value="RRM_dom"/>
</dbReference>
<dbReference type="PANTHER" id="PTHR46890:SF50">
    <property type="entry name" value="RNA-DIRECTED DNA POLYMERASE, EUKARYOTA, REVERSE TRANSCRIPTASE ZINC-BINDING DOMAIN PROTEIN-RELATED"/>
    <property type="match status" value="1"/>
</dbReference>
<feature type="compositionally biased region" description="Basic and acidic residues" evidence="2">
    <location>
        <begin position="109"/>
        <end position="125"/>
    </location>
</feature>
<dbReference type="InterPro" id="IPR026960">
    <property type="entry name" value="RVT-Znf"/>
</dbReference>
<dbReference type="Gene3D" id="3.30.70.330">
    <property type="match status" value="1"/>
</dbReference>
<comment type="caution">
    <text evidence="4">The sequence shown here is derived from an EMBL/GenBank/DDBJ whole genome shotgun (WGS) entry which is preliminary data.</text>
</comment>
<reference evidence="4" key="1">
    <citation type="journal article" date="2019" name="Sci. Rep.">
        <title>Draft genome of Tanacetum cinerariifolium, the natural source of mosquito coil.</title>
        <authorList>
            <person name="Yamashiro T."/>
            <person name="Shiraishi A."/>
            <person name="Satake H."/>
            <person name="Nakayama K."/>
        </authorList>
    </citation>
    <scope>NUCLEOTIDE SEQUENCE</scope>
</reference>
<proteinExistence type="predicted"/>
<accession>A0A6L2N7Z9</accession>
<keyword evidence="4" id="KW-0808">Transferase</keyword>
<dbReference type="SUPFAM" id="SSF54928">
    <property type="entry name" value="RNA-binding domain, RBD"/>
    <property type="match status" value="1"/>
</dbReference>